<gene>
    <name evidence="9" type="ORF">METZ01_LOCUS451173</name>
</gene>
<feature type="non-terminal residue" evidence="9">
    <location>
        <position position="131"/>
    </location>
</feature>
<proteinExistence type="predicted"/>
<evidence type="ECO:0000256" key="2">
    <source>
        <dbReference type="ARBA" id="ARBA00022475"/>
    </source>
</evidence>
<feature type="region of interest" description="Disordered" evidence="8">
    <location>
        <begin position="30"/>
        <end position="49"/>
    </location>
</feature>
<evidence type="ECO:0000256" key="7">
    <source>
        <dbReference type="ARBA" id="ARBA00023136"/>
    </source>
</evidence>
<dbReference type="PANTHER" id="PTHR35091">
    <property type="entry name" value="FLAGELLAR PROTEIN FLIL"/>
    <property type="match status" value="1"/>
</dbReference>
<dbReference type="EMBL" id="UINC01186203">
    <property type="protein sequence ID" value="SVD98319.1"/>
    <property type="molecule type" value="Genomic_DNA"/>
</dbReference>
<keyword evidence="2" id="KW-1003">Cell membrane</keyword>
<dbReference type="InterPro" id="IPR005503">
    <property type="entry name" value="FliL"/>
</dbReference>
<reference evidence="9" key="1">
    <citation type="submission" date="2018-05" db="EMBL/GenBank/DDBJ databases">
        <authorList>
            <person name="Lanie J.A."/>
            <person name="Ng W.-L."/>
            <person name="Kazmierczak K.M."/>
            <person name="Andrzejewski T.M."/>
            <person name="Davidsen T.M."/>
            <person name="Wayne K.J."/>
            <person name="Tettelin H."/>
            <person name="Glass J.I."/>
            <person name="Rusch D."/>
            <person name="Podicherti R."/>
            <person name="Tsui H.-C.T."/>
            <person name="Winkler M.E."/>
        </authorList>
    </citation>
    <scope>NUCLEOTIDE SEQUENCE</scope>
</reference>
<accession>A0A382ZSU4</accession>
<keyword evidence="5" id="KW-0283">Flagellar rotation</keyword>
<protein>
    <recommendedName>
        <fullName evidence="10">Flagellar protein FliL</fullName>
    </recommendedName>
</protein>
<keyword evidence="6" id="KW-1133">Transmembrane helix</keyword>
<dbReference type="GO" id="GO:0005886">
    <property type="term" value="C:plasma membrane"/>
    <property type="evidence" value="ECO:0007669"/>
    <property type="project" value="UniProtKB-SubCell"/>
</dbReference>
<dbReference type="GO" id="GO:0006935">
    <property type="term" value="P:chemotaxis"/>
    <property type="evidence" value="ECO:0007669"/>
    <property type="project" value="UniProtKB-KW"/>
</dbReference>
<dbReference type="Pfam" id="PF03748">
    <property type="entry name" value="FliL"/>
    <property type="match status" value="1"/>
</dbReference>
<evidence type="ECO:0008006" key="10">
    <source>
        <dbReference type="Google" id="ProtNLM"/>
    </source>
</evidence>
<feature type="compositionally biased region" description="Basic and acidic residues" evidence="8">
    <location>
        <begin position="34"/>
        <end position="49"/>
    </location>
</feature>
<dbReference type="GO" id="GO:0009425">
    <property type="term" value="C:bacterial-type flagellum basal body"/>
    <property type="evidence" value="ECO:0007669"/>
    <property type="project" value="InterPro"/>
</dbReference>
<evidence type="ECO:0000256" key="1">
    <source>
        <dbReference type="ARBA" id="ARBA00004162"/>
    </source>
</evidence>
<dbReference type="GO" id="GO:0071978">
    <property type="term" value="P:bacterial-type flagellum-dependent swarming motility"/>
    <property type="evidence" value="ECO:0007669"/>
    <property type="project" value="TreeGrafter"/>
</dbReference>
<evidence type="ECO:0000313" key="9">
    <source>
        <dbReference type="EMBL" id="SVD98319.1"/>
    </source>
</evidence>
<evidence type="ECO:0000256" key="8">
    <source>
        <dbReference type="SAM" id="MobiDB-lite"/>
    </source>
</evidence>
<keyword evidence="4" id="KW-0812">Transmembrane</keyword>
<evidence type="ECO:0000256" key="4">
    <source>
        <dbReference type="ARBA" id="ARBA00022692"/>
    </source>
</evidence>
<sequence>MKKHHLGLRVMAVGICLIYLFLLGKVEAQEEPVEGEKVEEQEPVEKEKQEKKVKKDVMFHLDPLIVNLARSQGSRFLKITISLEMSSPDVRLDLKKNIRKLTDSILLLLSTKSFEDVYSVQGKFTLKGEIT</sequence>
<evidence type="ECO:0000256" key="3">
    <source>
        <dbReference type="ARBA" id="ARBA00022500"/>
    </source>
</evidence>
<keyword evidence="3" id="KW-0145">Chemotaxis</keyword>
<dbReference type="PANTHER" id="PTHR35091:SF2">
    <property type="entry name" value="FLAGELLAR PROTEIN FLIL"/>
    <property type="match status" value="1"/>
</dbReference>
<keyword evidence="7" id="KW-0472">Membrane</keyword>
<comment type="subcellular location">
    <subcellularLocation>
        <location evidence="1">Cell membrane</location>
        <topology evidence="1">Single-pass membrane protein</topology>
    </subcellularLocation>
</comment>
<evidence type="ECO:0000256" key="5">
    <source>
        <dbReference type="ARBA" id="ARBA00022779"/>
    </source>
</evidence>
<dbReference type="AlphaFoldDB" id="A0A382ZSU4"/>
<evidence type="ECO:0000256" key="6">
    <source>
        <dbReference type="ARBA" id="ARBA00022989"/>
    </source>
</evidence>
<name>A0A382ZSU4_9ZZZZ</name>
<organism evidence="9">
    <name type="scientific">marine metagenome</name>
    <dbReference type="NCBI Taxonomy" id="408172"/>
    <lineage>
        <taxon>unclassified sequences</taxon>
        <taxon>metagenomes</taxon>
        <taxon>ecological metagenomes</taxon>
    </lineage>
</organism>